<dbReference type="Proteomes" id="UP001060085">
    <property type="component" value="Linkage Group LG03"/>
</dbReference>
<proteinExistence type="predicted"/>
<accession>A0ACC0BQ07</accession>
<evidence type="ECO:0000313" key="1">
    <source>
        <dbReference type="EMBL" id="KAI5674666.1"/>
    </source>
</evidence>
<protein>
    <submittedName>
        <fullName evidence="1">Uncharacterized protein</fullName>
    </submittedName>
</protein>
<reference evidence="2" key="1">
    <citation type="journal article" date="2023" name="Nat. Plants">
        <title>Single-cell RNA sequencing provides a high-resolution roadmap for understanding the multicellular compartmentation of specialized metabolism.</title>
        <authorList>
            <person name="Sun S."/>
            <person name="Shen X."/>
            <person name="Li Y."/>
            <person name="Li Y."/>
            <person name="Wang S."/>
            <person name="Li R."/>
            <person name="Zhang H."/>
            <person name="Shen G."/>
            <person name="Guo B."/>
            <person name="Wei J."/>
            <person name="Xu J."/>
            <person name="St-Pierre B."/>
            <person name="Chen S."/>
            <person name="Sun C."/>
        </authorList>
    </citation>
    <scope>NUCLEOTIDE SEQUENCE [LARGE SCALE GENOMIC DNA]</scope>
</reference>
<name>A0ACC0BQ07_CATRO</name>
<dbReference type="EMBL" id="CM044703">
    <property type="protein sequence ID" value="KAI5674666.1"/>
    <property type="molecule type" value="Genomic_DNA"/>
</dbReference>
<organism evidence="1 2">
    <name type="scientific">Catharanthus roseus</name>
    <name type="common">Madagascar periwinkle</name>
    <name type="synonym">Vinca rosea</name>
    <dbReference type="NCBI Taxonomy" id="4058"/>
    <lineage>
        <taxon>Eukaryota</taxon>
        <taxon>Viridiplantae</taxon>
        <taxon>Streptophyta</taxon>
        <taxon>Embryophyta</taxon>
        <taxon>Tracheophyta</taxon>
        <taxon>Spermatophyta</taxon>
        <taxon>Magnoliopsida</taxon>
        <taxon>eudicotyledons</taxon>
        <taxon>Gunneridae</taxon>
        <taxon>Pentapetalae</taxon>
        <taxon>asterids</taxon>
        <taxon>lamiids</taxon>
        <taxon>Gentianales</taxon>
        <taxon>Apocynaceae</taxon>
        <taxon>Rauvolfioideae</taxon>
        <taxon>Vinceae</taxon>
        <taxon>Catharanthinae</taxon>
        <taxon>Catharanthus</taxon>
    </lineage>
</organism>
<sequence length="680" mass="77357">MELVKQIEIEDLSPSTMQVVGVNNSSFGHNVDFMSQTYLRNTSSEIHIEDEPPTTRNDRPLPIYLKFVDVQYKVKISKVSSKTAVKAVVSQLSTEQDNYKQILKGITGSIGPGEILALMGPSGSGKTTLLKIIGGRLRENVKGTITYNDIPYNPALKRRIGFVTQDDVLFPQLTVEETLVFSAFLRLSSNMSRHQKYEKVDMIIKELGLERCRHTQIGGAFVRGLSGGERKRTSIAYEILVDPSLLLLDEPTSGLDSTSANRLVQILQGVAKAGRTVITTIHQPSSRMFHTFDKVLLISEGCPIYNGKARQAMEYFSSLRFIPEIAMNPAEFLLDLATGQVNDISVPEVLSSPQKTAEYERVVIKFLQDTFKVQLEPKEMSENHQMYKAPEHLKTAIQIKKDWTLTWWDQFIILAKRTFKMRYREYFDVLRLVQALGVAVLLGLLWWKSNIRTEAQLRDQVGLMFYICIFWTSTSIFGAVYVFPFEKLYLVKERKADMYRLSVYYACSTLCDMVAHVLHPTFFMSILYFMAGLKKTVQCFFLTLSAVLLIAVTSQGAGELFGAVVMSIKRAGTIASLVMMLFLLTGGYYVQHIPIFMRWLKYVSFMYYGYRLLLKVQYSGDELYECESKNGCRKLQSSPSFDTVNLNGGLEEVWILLAMALGYRICAYICLRQKINRYQL</sequence>
<keyword evidence="2" id="KW-1185">Reference proteome</keyword>
<gene>
    <name evidence="1" type="ORF">M9H77_15030</name>
</gene>
<evidence type="ECO:0000313" key="2">
    <source>
        <dbReference type="Proteomes" id="UP001060085"/>
    </source>
</evidence>
<comment type="caution">
    <text evidence="1">The sequence shown here is derived from an EMBL/GenBank/DDBJ whole genome shotgun (WGS) entry which is preliminary data.</text>
</comment>